<evidence type="ECO:0000256" key="8">
    <source>
        <dbReference type="ARBA" id="ARBA00047599"/>
    </source>
</evidence>
<dbReference type="PANTHER" id="PTHR43706">
    <property type="entry name" value="NADH DEHYDROGENASE"/>
    <property type="match status" value="1"/>
</dbReference>
<evidence type="ECO:0000259" key="10">
    <source>
        <dbReference type="Pfam" id="PF22366"/>
    </source>
</evidence>
<accession>A0A5B8UTY1</accession>
<evidence type="ECO:0000256" key="3">
    <source>
        <dbReference type="ARBA" id="ARBA00022630"/>
    </source>
</evidence>
<feature type="domain" description="External alternative NADH-ubiquinone oxidoreductase-like C-terminal" evidence="10">
    <location>
        <begin position="353"/>
        <end position="406"/>
    </location>
</feature>
<dbReference type="AlphaFoldDB" id="A0A5B8UTY1"/>
<feature type="domain" description="FAD/NAD(P)-binding" evidence="9">
    <location>
        <begin position="12"/>
        <end position="328"/>
    </location>
</feature>
<keyword evidence="5" id="KW-0809">Transit peptide</keyword>
<proteinExistence type="inferred from homology"/>
<evidence type="ECO:0000256" key="5">
    <source>
        <dbReference type="ARBA" id="ARBA00022946"/>
    </source>
</evidence>
<comment type="similarity">
    <text evidence="1">Belongs to the NADH dehydrogenase family.</text>
</comment>
<dbReference type="InterPro" id="IPR045024">
    <property type="entry name" value="NDH-2"/>
</dbReference>
<comment type="catalytic activity">
    <reaction evidence="8">
        <text>a quinone + NADH + H(+) = a quinol + NAD(+)</text>
        <dbReference type="Rhea" id="RHEA:46160"/>
        <dbReference type="ChEBI" id="CHEBI:15378"/>
        <dbReference type="ChEBI" id="CHEBI:24646"/>
        <dbReference type="ChEBI" id="CHEBI:57540"/>
        <dbReference type="ChEBI" id="CHEBI:57945"/>
        <dbReference type="ChEBI" id="CHEBI:132124"/>
        <dbReference type="EC" id="1.6.5.9"/>
    </reaction>
</comment>
<evidence type="ECO:0000256" key="7">
    <source>
        <dbReference type="ARBA" id="ARBA00023027"/>
    </source>
</evidence>
<evidence type="ECO:0000256" key="1">
    <source>
        <dbReference type="ARBA" id="ARBA00005272"/>
    </source>
</evidence>
<dbReference type="PRINTS" id="PR00368">
    <property type="entry name" value="FADPNR"/>
</dbReference>
<keyword evidence="3" id="KW-0285">Flavoprotein</keyword>
<dbReference type="InterPro" id="IPR023753">
    <property type="entry name" value="FAD/NAD-binding_dom"/>
</dbReference>
<dbReference type="PRINTS" id="PR00411">
    <property type="entry name" value="PNDRDTASEI"/>
</dbReference>
<name>A0A5B8UTY1_9SPHI</name>
<dbReference type="InterPro" id="IPR036188">
    <property type="entry name" value="FAD/NAD-bd_sf"/>
</dbReference>
<evidence type="ECO:0000313" key="12">
    <source>
        <dbReference type="Proteomes" id="UP000321479"/>
    </source>
</evidence>
<dbReference type="PANTHER" id="PTHR43706:SF47">
    <property type="entry name" value="EXTERNAL NADH-UBIQUINONE OXIDOREDUCTASE 1, MITOCHONDRIAL-RELATED"/>
    <property type="match status" value="1"/>
</dbReference>
<evidence type="ECO:0000256" key="2">
    <source>
        <dbReference type="ARBA" id="ARBA00012637"/>
    </source>
</evidence>
<dbReference type="InterPro" id="IPR054585">
    <property type="entry name" value="NDH2-like_C"/>
</dbReference>
<sequence>MDIPPIHGDQKRVVIVGAGFAGLTLAKKLSPVCFQIILIDRNNYHQFQPLLYQVATSGLEPSSISFPLRKIFQHYKNIFVRIAEVKHIHENLIETSIGNIEYDFLVLAHGAETNYFKNQSLQYNALSMKSVGDAIYLRNTLLQNFEQALNTSSEKERRALLQIIIVGGGPTGVELAGAIAEMKNNILPKDYPELDFSQMQVILIEAFPRLLSGISEQSGQKAQQYLESLGVIVKNNLSVKNYDGYRVELNNGDTMHSRCLVWAAGVKGMPIAGLPLSAVLPNNRIRVDEYNRVHDMVNVFALGDVAFMQSKESPKGHPQVAPVAIQQARLLAMNLKKSLSGEKMAAFRYKDNGSMATVGRNLAVVEIGKLKISGACAWFIWMLVHLMSIIGVKNKLFILINWLWQYVTYDQSLRLILKTSGKNENPLHEKNIDPAINLYTQ</sequence>
<dbReference type="KEGG" id="mgin:FRZ54_06990"/>
<evidence type="ECO:0000256" key="6">
    <source>
        <dbReference type="ARBA" id="ARBA00023002"/>
    </source>
</evidence>
<keyword evidence="7" id="KW-0520">NAD</keyword>
<dbReference type="EC" id="1.6.5.9" evidence="2"/>
<dbReference type="Proteomes" id="UP000321479">
    <property type="component" value="Chromosome"/>
</dbReference>
<dbReference type="EMBL" id="CP042436">
    <property type="protein sequence ID" value="QEC62338.1"/>
    <property type="molecule type" value="Genomic_DNA"/>
</dbReference>
<dbReference type="GO" id="GO:0050136">
    <property type="term" value="F:NADH dehydrogenase (quinone) (non-electrogenic) activity"/>
    <property type="evidence" value="ECO:0007669"/>
    <property type="project" value="UniProtKB-EC"/>
</dbReference>
<evidence type="ECO:0000313" key="11">
    <source>
        <dbReference type="EMBL" id="QEC62338.1"/>
    </source>
</evidence>
<keyword evidence="6" id="KW-0560">Oxidoreductase</keyword>
<keyword evidence="4" id="KW-0274">FAD</keyword>
<evidence type="ECO:0000259" key="9">
    <source>
        <dbReference type="Pfam" id="PF07992"/>
    </source>
</evidence>
<dbReference type="Gene3D" id="3.50.50.100">
    <property type="match status" value="1"/>
</dbReference>
<organism evidence="11 12">
    <name type="scientific">Mucilaginibacter ginsenosidivorans</name>
    <dbReference type="NCBI Taxonomy" id="398053"/>
    <lineage>
        <taxon>Bacteria</taxon>
        <taxon>Pseudomonadati</taxon>
        <taxon>Bacteroidota</taxon>
        <taxon>Sphingobacteriia</taxon>
        <taxon>Sphingobacteriales</taxon>
        <taxon>Sphingobacteriaceae</taxon>
        <taxon>Mucilaginibacter</taxon>
    </lineage>
</organism>
<dbReference type="RefSeq" id="WP_147030915.1">
    <property type="nucleotide sequence ID" value="NZ_CP042436.1"/>
</dbReference>
<gene>
    <name evidence="11" type="ORF">FRZ54_06990</name>
</gene>
<dbReference type="Pfam" id="PF22366">
    <property type="entry name" value="NDH2_C"/>
    <property type="match status" value="1"/>
</dbReference>
<protein>
    <recommendedName>
        <fullName evidence="2">NADH:ubiquinone reductase (non-electrogenic)</fullName>
        <ecNumber evidence="2">1.6.5.9</ecNumber>
    </recommendedName>
</protein>
<dbReference type="SUPFAM" id="SSF51905">
    <property type="entry name" value="FAD/NAD(P)-binding domain"/>
    <property type="match status" value="2"/>
</dbReference>
<dbReference type="OrthoDB" id="9781621at2"/>
<keyword evidence="12" id="KW-1185">Reference proteome</keyword>
<evidence type="ECO:0000256" key="4">
    <source>
        <dbReference type="ARBA" id="ARBA00022827"/>
    </source>
</evidence>
<reference evidence="11 12" key="1">
    <citation type="journal article" date="2017" name="Curr. Microbiol.">
        <title>Mucilaginibacter ginsenosidivorans sp. nov., Isolated from Soil of Ginseng Field.</title>
        <authorList>
            <person name="Kim M.M."/>
            <person name="Siddiqi M.Z."/>
            <person name="Im W.T."/>
        </authorList>
    </citation>
    <scope>NUCLEOTIDE SEQUENCE [LARGE SCALE GENOMIC DNA]</scope>
    <source>
        <strain evidence="11 12">Gsoil 3017</strain>
    </source>
</reference>
<dbReference type="Pfam" id="PF07992">
    <property type="entry name" value="Pyr_redox_2"/>
    <property type="match status" value="1"/>
</dbReference>